<gene>
    <name evidence="1" type="ORF">S01H4_34037</name>
</gene>
<feature type="non-terminal residue" evidence="1">
    <location>
        <position position="1"/>
    </location>
</feature>
<name>X1CJH9_9ZZZZ</name>
<reference evidence="1" key="1">
    <citation type="journal article" date="2014" name="Front. Microbiol.">
        <title>High frequency of phylogenetically diverse reductive dehalogenase-homologous genes in deep subseafloor sedimentary metagenomes.</title>
        <authorList>
            <person name="Kawai M."/>
            <person name="Futagami T."/>
            <person name="Toyoda A."/>
            <person name="Takaki Y."/>
            <person name="Nishi S."/>
            <person name="Hori S."/>
            <person name="Arai W."/>
            <person name="Tsubouchi T."/>
            <person name="Morono Y."/>
            <person name="Uchiyama I."/>
            <person name="Ito T."/>
            <person name="Fujiyama A."/>
            <person name="Inagaki F."/>
            <person name="Takami H."/>
        </authorList>
    </citation>
    <scope>NUCLEOTIDE SEQUENCE</scope>
    <source>
        <strain evidence="1">Expedition CK06-06</strain>
    </source>
</reference>
<dbReference type="EMBL" id="BART01017980">
    <property type="protein sequence ID" value="GAG84376.1"/>
    <property type="molecule type" value="Genomic_DNA"/>
</dbReference>
<organism evidence="1">
    <name type="scientific">marine sediment metagenome</name>
    <dbReference type="NCBI Taxonomy" id="412755"/>
    <lineage>
        <taxon>unclassified sequences</taxon>
        <taxon>metagenomes</taxon>
        <taxon>ecological metagenomes</taxon>
    </lineage>
</organism>
<proteinExistence type="predicted"/>
<sequence>EELDLTNINKKYLKDISKKYDYIPLKRLVDKIC</sequence>
<dbReference type="AlphaFoldDB" id="X1CJH9"/>
<comment type="caution">
    <text evidence="1">The sequence shown here is derived from an EMBL/GenBank/DDBJ whole genome shotgun (WGS) entry which is preliminary data.</text>
</comment>
<protein>
    <submittedName>
        <fullName evidence="1">Uncharacterized protein</fullName>
    </submittedName>
</protein>
<evidence type="ECO:0000313" key="1">
    <source>
        <dbReference type="EMBL" id="GAG84376.1"/>
    </source>
</evidence>
<accession>X1CJH9</accession>